<dbReference type="PANTHER" id="PTHR12106">
    <property type="entry name" value="SORTILIN RELATED"/>
    <property type="match status" value="1"/>
</dbReference>
<feature type="signal peptide" evidence="2">
    <location>
        <begin position="1"/>
        <end position="19"/>
    </location>
</feature>
<keyword evidence="2" id="KW-0732">Signal</keyword>
<sequence length="1079" mass="116644" precursor="true">MGTLHFLLAMALISAPAIAQRRGGGGAAPPEGLTFRFMGPAVGNRISAAAGIAGDPTTYYVGAASGGVWKSTNSGQSWVPIFDNQTSMAIGSLAVAPTDPKTVWAGTGEAWAIRDSDMQGDGIYKSTDAGATWKNMGLVQGGRIGRIIVHPTDANTVFACVAGRLTGPQEERGVYRTKDGGATWQRVLFVNPNTGCSGLSIDPKDPNFMVAGTWEVVMHTYAMLSGGAGSGVYTSHDGGTTWAKVEGHGMPKSPVGKIDVAIAPSNAKRVYALIQTADQGSVWRSDDGGVNWAVVNWQRALIGRAGYYIRLAVNPTNADELFVADSSFWGSTDGGKSFRTLNWGGDTHDIWIDPTNPNRILVTHDGGMYMTTDHGQTSGRVTLPIGQIYHVAVDNDVPYKIYGNMQDDGTMRGPNNVTEAGPNVPGQGFGGRGGGGFGGRGGGGEWEHNLGGCESGFTLPDVTDTNIVWASCYGNEVTRYDAKTKMARSVSPWLHTLDAQPNQVKYRCHWTAPLALDPFDHNTVYYGCQMVLRTTNGGVSWTELSPDLSTKDPSRIISSGGIVGDNLGQFYGEVVFSIAPSDVQKGLIWTGTNDGKVWYTKDAGKTWNDVTKNITGLPAWGVVSKIEPSHFDAASAYICVDFHMMDNRDPWVYKTTDYGKTWTKISDGLPKGPLAYARVIAENPNKKGNLFVGTGNALYYTLDDGGHWKQLQTGLPAAPVSWVVVQKQAHDLVLSTYGRGMFIMEDITPLEQGVMETAETSAVQFVAPRPAYRIVRGQARAILSFVLKAAPQKPIEFEIMDSKGALVRKLSNVPGKVGLNRTTWDLHYEAPPLVALRTTPPENPHIWEEPRFQGQETRAITHWGLAQAEVGPIAAPGQYTVKMTVDGQSFTQPLTILRTPDSHADDAALQSSVRLQLKVRDDITAVSNMTNQLEWMRRQLEDQTKTVAGKENLILMIAGINKKLEDVEYQLITRADALSDDKYFQTAYNLYQNFLWLNGEIGTGAGDVHGSGDWGATETGIGLVLDLEKTLEKVKGEYKTVMEKDVPAYNKQIESNGLAPLKTTGAPPPPPPQRGRFGG</sequence>
<dbReference type="Gene3D" id="2.130.10.10">
    <property type="entry name" value="YVTN repeat-like/Quinoprotein amine dehydrogenase"/>
    <property type="match status" value="4"/>
</dbReference>
<reference evidence="3" key="1">
    <citation type="submission" date="2006-10" db="EMBL/GenBank/DDBJ databases">
        <title>Complete sequence of Solibacter usitatus Ellin6076.</title>
        <authorList>
            <consortium name="US DOE Joint Genome Institute"/>
            <person name="Copeland A."/>
            <person name="Lucas S."/>
            <person name="Lapidus A."/>
            <person name="Barry K."/>
            <person name="Detter J.C."/>
            <person name="Glavina del Rio T."/>
            <person name="Hammon N."/>
            <person name="Israni S."/>
            <person name="Dalin E."/>
            <person name="Tice H."/>
            <person name="Pitluck S."/>
            <person name="Thompson L.S."/>
            <person name="Brettin T."/>
            <person name="Bruce D."/>
            <person name="Han C."/>
            <person name="Tapia R."/>
            <person name="Gilna P."/>
            <person name="Schmutz J."/>
            <person name="Larimer F."/>
            <person name="Land M."/>
            <person name="Hauser L."/>
            <person name="Kyrpides N."/>
            <person name="Mikhailova N."/>
            <person name="Janssen P.H."/>
            <person name="Kuske C.R."/>
            <person name="Richardson P."/>
        </authorList>
    </citation>
    <scope>NUCLEOTIDE SEQUENCE</scope>
    <source>
        <strain evidence="3">Ellin6076</strain>
    </source>
</reference>
<name>Q01YN3_SOLUE</name>
<evidence type="ECO:0000256" key="2">
    <source>
        <dbReference type="SAM" id="SignalP"/>
    </source>
</evidence>
<dbReference type="PANTHER" id="PTHR12106:SF27">
    <property type="entry name" value="SORTILIN-RELATED RECEPTOR"/>
    <property type="match status" value="1"/>
</dbReference>
<dbReference type="InterPro" id="IPR015943">
    <property type="entry name" value="WD40/YVTN_repeat-like_dom_sf"/>
</dbReference>
<dbReference type="SUPFAM" id="SSF50939">
    <property type="entry name" value="Sialidases"/>
    <property type="match status" value="2"/>
</dbReference>
<evidence type="ECO:0008006" key="4">
    <source>
        <dbReference type="Google" id="ProtNLM"/>
    </source>
</evidence>
<accession>Q01YN3</accession>
<dbReference type="eggNOG" id="COG4447">
    <property type="taxonomic scope" value="Bacteria"/>
</dbReference>
<evidence type="ECO:0000313" key="3">
    <source>
        <dbReference type="EMBL" id="ABJ85232.1"/>
    </source>
</evidence>
<dbReference type="OrthoDB" id="9757809at2"/>
<feature type="chain" id="PRO_5004163634" description="Glycosyl hydrolase, BNR repeat-containing protein" evidence="2">
    <location>
        <begin position="20"/>
        <end position="1079"/>
    </location>
</feature>
<dbReference type="HOGENOM" id="CLU_004847_0_0_0"/>
<dbReference type="AlphaFoldDB" id="Q01YN3"/>
<dbReference type="InParanoid" id="Q01YN3"/>
<feature type="region of interest" description="Disordered" evidence="1">
    <location>
        <begin position="1056"/>
        <end position="1079"/>
    </location>
</feature>
<dbReference type="InterPro" id="IPR050310">
    <property type="entry name" value="VPS10-sortilin"/>
</dbReference>
<gene>
    <name evidence="3" type="ordered locus">Acid_4270</name>
</gene>
<proteinExistence type="predicted"/>
<dbReference type="CDD" id="cd15482">
    <property type="entry name" value="Sialidase_non-viral"/>
    <property type="match status" value="2"/>
</dbReference>
<dbReference type="STRING" id="234267.Acid_4270"/>
<organism evidence="3">
    <name type="scientific">Solibacter usitatus (strain Ellin6076)</name>
    <dbReference type="NCBI Taxonomy" id="234267"/>
    <lineage>
        <taxon>Bacteria</taxon>
        <taxon>Pseudomonadati</taxon>
        <taxon>Acidobacteriota</taxon>
        <taxon>Terriglobia</taxon>
        <taxon>Bryobacterales</taxon>
        <taxon>Solibacteraceae</taxon>
        <taxon>Candidatus Solibacter</taxon>
    </lineage>
</organism>
<dbReference type="EMBL" id="CP000473">
    <property type="protein sequence ID" value="ABJ85232.1"/>
    <property type="molecule type" value="Genomic_DNA"/>
</dbReference>
<dbReference type="KEGG" id="sus:Acid_4270"/>
<evidence type="ECO:0000256" key="1">
    <source>
        <dbReference type="SAM" id="MobiDB-lite"/>
    </source>
</evidence>
<dbReference type="InterPro" id="IPR036278">
    <property type="entry name" value="Sialidase_sf"/>
</dbReference>
<protein>
    <recommendedName>
        <fullName evidence="4">Glycosyl hydrolase, BNR repeat-containing protein</fullName>
    </recommendedName>
</protein>